<keyword evidence="2" id="KW-0472">Membrane</keyword>
<evidence type="ECO:0000256" key="2">
    <source>
        <dbReference type="SAM" id="Phobius"/>
    </source>
</evidence>
<comment type="similarity">
    <text evidence="1">Belongs to the YggT family.</text>
</comment>
<evidence type="ECO:0008006" key="4">
    <source>
        <dbReference type="Google" id="ProtNLM"/>
    </source>
</evidence>
<dbReference type="AlphaFoldDB" id="A0A6J4V9L7"/>
<feature type="transmembrane region" description="Helical" evidence="2">
    <location>
        <begin position="62"/>
        <end position="82"/>
    </location>
</feature>
<name>A0A6J4V9L7_9BACT</name>
<protein>
    <recommendedName>
        <fullName evidence="4">Cell division integral membrane protein, YggT and half-length relatives</fullName>
    </recommendedName>
</protein>
<dbReference type="GO" id="GO:0016020">
    <property type="term" value="C:membrane"/>
    <property type="evidence" value="ECO:0007669"/>
    <property type="project" value="InterPro"/>
</dbReference>
<dbReference type="InterPro" id="IPR003425">
    <property type="entry name" value="CCB3/YggT"/>
</dbReference>
<accession>A0A6J4V9L7</accession>
<dbReference type="PANTHER" id="PTHR33219:SF14">
    <property type="entry name" value="PROTEIN COFACTOR ASSEMBLY OF COMPLEX C SUBUNIT B CCB3, CHLOROPLASTIC-RELATED"/>
    <property type="match status" value="1"/>
</dbReference>
<keyword evidence="2" id="KW-1133">Transmembrane helix</keyword>
<organism evidence="3">
    <name type="scientific">uncultured Thermomicrobiales bacterium</name>
    <dbReference type="NCBI Taxonomy" id="1645740"/>
    <lineage>
        <taxon>Bacteria</taxon>
        <taxon>Pseudomonadati</taxon>
        <taxon>Thermomicrobiota</taxon>
        <taxon>Thermomicrobia</taxon>
        <taxon>Thermomicrobiales</taxon>
        <taxon>environmental samples</taxon>
    </lineage>
</organism>
<dbReference type="EMBL" id="CADCWJ010000506">
    <property type="protein sequence ID" value="CAA9569289.1"/>
    <property type="molecule type" value="Genomic_DNA"/>
</dbReference>
<evidence type="ECO:0000313" key="3">
    <source>
        <dbReference type="EMBL" id="CAA9569289.1"/>
    </source>
</evidence>
<reference evidence="3" key="1">
    <citation type="submission" date="2020-02" db="EMBL/GenBank/DDBJ databases">
        <authorList>
            <person name="Meier V. D."/>
        </authorList>
    </citation>
    <scope>NUCLEOTIDE SEQUENCE</scope>
    <source>
        <strain evidence="3">AVDCRST_MAG87</strain>
    </source>
</reference>
<dbReference type="PANTHER" id="PTHR33219">
    <property type="entry name" value="YLMG HOMOLOG PROTEIN 2, CHLOROPLASTIC"/>
    <property type="match status" value="1"/>
</dbReference>
<sequence>MELAGLLIAILNIVSLLLLARALFSWFDPTFNSTVGKLLFDVTEPIIAPVRQVIPSGGGFDLSIMVTMLLLIILRQLVASALTG</sequence>
<proteinExistence type="inferred from homology"/>
<evidence type="ECO:0000256" key="1">
    <source>
        <dbReference type="ARBA" id="ARBA00010894"/>
    </source>
</evidence>
<keyword evidence="2" id="KW-0812">Transmembrane</keyword>
<dbReference type="Pfam" id="PF02325">
    <property type="entry name" value="CCB3_YggT"/>
    <property type="match status" value="1"/>
</dbReference>
<gene>
    <name evidence="3" type="ORF">AVDCRST_MAG87-2253</name>
</gene>